<organism evidence="7 8">
    <name type="scientific">Parasitella parasitica</name>
    <dbReference type="NCBI Taxonomy" id="35722"/>
    <lineage>
        <taxon>Eukaryota</taxon>
        <taxon>Fungi</taxon>
        <taxon>Fungi incertae sedis</taxon>
        <taxon>Mucoromycota</taxon>
        <taxon>Mucoromycotina</taxon>
        <taxon>Mucoromycetes</taxon>
        <taxon>Mucorales</taxon>
        <taxon>Mucorineae</taxon>
        <taxon>Mucoraceae</taxon>
        <taxon>Parasitella</taxon>
    </lineage>
</organism>
<feature type="domain" description="Nucleoporin POM152 N-terminal transmembrane" evidence="3">
    <location>
        <begin position="26"/>
        <end position="108"/>
    </location>
</feature>
<dbReference type="InterPro" id="IPR056544">
    <property type="entry name" value="Ig_POM152"/>
</dbReference>
<keyword evidence="1" id="KW-1133">Transmembrane helix</keyword>
<dbReference type="Proteomes" id="UP000054107">
    <property type="component" value="Unassembled WGS sequence"/>
</dbReference>
<feature type="transmembrane region" description="Helical" evidence="1">
    <location>
        <begin position="93"/>
        <end position="120"/>
    </location>
</feature>
<dbReference type="InterPro" id="IPR056543">
    <property type="entry name" value="Ig-like_POM152_9th"/>
</dbReference>
<dbReference type="Pfam" id="PF24097">
    <property type="entry name" value="TMD_POM152"/>
    <property type="match status" value="1"/>
</dbReference>
<accession>A0A0B7NCR6</accession>
<dbReference type="Pfam" id="PF24527">
    <property type="entry name" value="Ig-like_Pom152_9"/>
    <property type="match status" value="1"/>
</dbReference>
<dbReference type="InterPro" id="IPR056542">
    <property type="entry name" value="Ig-like_POM152_1st"/>
</dbReference>
<evidence type="ECO:0000259" key="5">
    <source>
        <dbReference type="Pfam" id="PF24519"/>
    </source>
</evidence>
<dbReference type="InterPro" id="IPR056540">
    <property type="entry name" value="TMD_POM152"/>
</dbReference>
<dbReference type="Pfam" id="PF23664">
    <property type="entry name" value="Ig_Pom152"/>
    <property type="match status" value="2"/>
</dbReference>
<feature type="domain" description="Nucleoporin POM152 Ig-like" evidence="4">
    <location>
        <begin position="409"/>
        <end position="496"/>
    </location>
</feature>
<feature type="domain" description="Nucleoporin POM152 ninth Ig-like" evidence="6">
    <location>
        <begin position="1020"/>
        <end position="1098"/>
    </location>
</feature>
<dbReference type="InterPro" id="IPR056541">
    <property type="entry name" value="Ig-like_POM152"/>
</dbReference>
<feature type="transmembrane region" description="Helical" evidence="1">
    <location>
        <begin position="64"/>
        <end position="81"/>
    </location>
</feature>
<feature type="domain" description="Nucleoporin POM152 immunoglobulin-like" evidence="2">
    <location>
        <begin position="827"/>
        <end position="907"/>
    </location>
</feature>
<dbReference type="AlphaFoldDB" id="A0A0B7NCR6"/>
<dbReference type="GO" id="GO:0006999">
    <property type="term" value="P:nuclear pore organization"/>
    <property type="evidence" value="ECO:0007669"/>
    <property type="project" value="TreeGrafter"/>
</dbReference>
<evidence type="ECO:0000256" key="1">
    <source>
        <dbReference type="SAM" id="Phobius"/>
    </source>
</evidence>
<dbReference type="GO" id="GO:0070762">
    <property type="term" value="C:nuclear pore transmembrane ring"/>
    <property type="evidence" value="ECO:0007669"/>
    <property type="project" value="TreeGrafter"/>
</dbReference>
<evidence type="ECO:0000313" key="7">
    <source>
        <dbReference type="EMBL" id="CEP16331.1"/>
    </source>
</evidence>
<name>A0A0B7NCR6_9FUNG</name>
<evidence type="ECO:0000259" key="6">
    <source>
        <dbReference type="Pfam" id="PF24527"/>
    </source>
</evidence>
<keyword evidence="8" id="KW-1185">Reference proteome</keyword>
<dbReference type="GO" id="GO:0017056">
    <property type="term" value="F:structural constituent of nuclear pore"/>
    <property type="evidence" value="ECO:0007669"/>
    <property type="project" value="InterPro"/>
</dbReference>
<feature type="domain" description="Nucleoporin POM152 first Ig-like" evidence="5">
    <location>
        <begin position="165"/>
        <end position="271"/>
    </location>
</feature>
<dbReference type="Pfam" id="PF24312">
    <property type="entry name" value="Ig-like_POM152"/>
    <property type="match status" value="2"/>
</dbReference>
<gene>
    <name evidence="7" type="primary">PARPA_10587.1 scaffold 41204</name>
</gene>
<feature type="domain" description="Nucleoporin POM152 immunoglobulin-like" evidence="2">
    <location>
        <begin position="500"/>
        <end position="610"/>
    </location>
</feature>
<proteinExistence type="predicted"/>
<protein>
    <recommendedName>
        <fullName evidence="9">Nucleoporin Pom152</fullName>
    </recommendedName>
</protein>
<keyword evidence="1" id="KW-0812">Transmembrane</keyword>
<evidence type="ECO:0000259" key="2">
    <source>
        <dbReference type="Pfam" id="PF23664"/>
    </source>
</evidence>
<dbReference type="PANTHER" id="PTHR28206:SF1">
    <property type="entry name" value="NUCLEOPORIN POM152"/>
    <property type="match status" value="1"/>
</dbReference>
<dbReference type="EMBL" id="LN733059">
    <property type="protein sequence ID" value="CEP16331.1"/>
    <property type="molecule type" value="Genomic_DNA"/>
</dbReference>
<dbReference type="PANTHER" id="PTHR28206">
    <property type="entry name" value="NUCLEOPORIN POM152"/>
    <property type="match status" value="1"/>
</dbReference>
<sequence length="1197" mass="134935">MPPLAQRPPVPYAHQIALIPNTTIEFPTQRLWAASIFTLLQSIKIIDIFRVYTAAYLDQYNGILIKWFFIDAAFLWALYMVKIPWLQFSFLKTVLLIFTMFWVDFIAFAMPIFGISSVLFKGILGTSLEKRIVASKGQLSNVNNIVHNSSHILGTHTLHILPYGTAKLNPDDALFCLSSNEIGKKEIYIPIILNNTTPRSISISRLDFDTGLTTVREHTGKDIQRVTEVFQAKDGIEYYYIRIQKPGAYKINQIVSKQGVGIRLDNKVAFVYTCPHAHISPVRAKDYCAGDNEVIQFQVIGVPPLDVYYTKTIDDQKVYDLELNRIQPENFESPLLRRINDAKSTERPILAKPDSDFSWAAAKQLDVNLDLTFDKVSKQEYRLSKVRDGAGNVIDLSGLAARSLEVHRRPTVNFGCSQKEPANLLIGEKSVQLPLLLEGSGPFSVEYKSSGDANHVYSAKLKPNERSIAAHSPGEYSLVSVSDKFCQGEVKFPSSCLVTQPQLPAVKLQSTPIPSECAGDNEIGMKFVAEFTGKPPYALSYTVTRHNGKNKHVVDHKQEITDRSRHIFSYMPSNSGEYTYEFTTLDDRHYKKRPPQIAPIKQIVHPQPDARFRSTHRSVRTCLNEALSVHVDLRGTPPFRLKWTVGGQKYGDYVESESYVIKLPPFDVAGQHIVSLVNITDDNGCTKELEARDYTIDVRRDRPTASFLTENQAVRTVLVTEGASARLPIGLTGEGPWTVSYYNVELGERSLVTRRFDNANAEIEVKHVGHYALLSVDDAICKGDVLEPQYLVKWLEKPTLSIPEDQALDLSRNLYERGAVCQHASDSLDIEFNGSGPFYCLYKEYRSSIGGIRSHYLGSEEITAGSKRVHLPLKTREPGKYRYVFEKIADQRYTEPFHIDKLEVHQIVHAIPTIKFAKSRKDRTLCVGEKLNSTDMDPIYLEFTGVAPFKAEIHLRLESEKYGSVYSIESKTTRYKLDLDNELKVAGTYIISLKSVDDANGCGSEITDSETIYIKALEIATITSIDTCDNVCVGDNIDFSLFGVGPFTVQYQFNGRNEIAKTRTPKLSLLADKPGNITVVSVGDQRNKCKSYPKHLTKQIHEIPSSYVSGGQNVIVNVEEGEMVDVTIDLIGTAPFDFEWRRYKLERDSRNNKYYKGVVLESHNVYGVKENKYLIHTSTEGIIELASIKDRYCQYPI</sequence>
<dbReference type="OrthoDB" id="5529162at2759"/>
<dbReference type="GO" id="GO:0006606">
    <property type="term" value="P:protein import into nucleus"/>
    <property type="evidence" value="ECO:0007669"/>
    <property type="project" value="TreeGrafter"/>
</dbReference>
<dbReference type="Pfam" id="PF24519">
    <property type="entry name" value="Ig-like_Pom152_1"/>
    <property type="match status" value="1"/>
</dbReference>
<evidence type="ECO:0000259" key="3">
    <source>
        <dbReference type="Pfam" id="PF24097"/>
    </source>
</evidence>
<evidence type="ECO:0008006" key="9">
    <source>
        <dbReference type="Google" id="ProtNLM"/>
    </source>
</evidence>
<dbReference type="STRING" id="35722.A0A0B7NCR6"/>
<evidence type="ECO:0000259" key="4">
    <source>
        <dbReference type="Pfam" id="PF24312"/>
    </source>
</evidence>
<keyword evidence="1" id="KW-0472">Membrane</keyword>
<dbReference type="InterPro" id="IPR037701">
    <property type="entry name" value="Pom152"/>
</dbReference>
<feature type="domain" description="Nucleoporin POM152 Ig-like" evidence="4">
    <location>
        <begin position="702"/>
        <end position="789"/>
    </location>
</feature>
<reference evidence="7 8" key="1">
    <citation type="submission" date="2014-09" db="EMBL/GenBank/DDBJ databases">
        <authorList>
            <person name="Ellenberger Sabrina"/>
        </authorList>
    </citation>
    <scope>NUCLEOTIDE SEQUENCE [LARGE SCALE GENOMIC DNA]</scope>
    <source>
        <strain evidence="7 8">CBS 412.66</strain>
    </source>
</reference>
<evidence type="ECO:0000313" key="8">
    <source>
        <dbReference type="Proteomes" id="UP000054107"/>
    </source>
</evidence>